<evidence type="ECO:0000259" key="2">
    <source>
        <dbReference type="Pfam" id="PF13478"/>
    </source>
</evidence>
<dbReference type="Pfam" id="PF13478">
    <property type="entry name" value="XdhC_C"/>
    <property type="match status" value="1"/>
</dbReference>
<feature type="domain" description="XdhC- CoxI" evidence="1">
    <location>
        <begin position="21"/>
        <end position="86"/>
    </location>
</feature>
<dbReference type="AlphaFoldDB" id="A0A495E7V0"/>
<evidence type="ECO:0000313" key="4">
    <source>
        <dbReference type="Proteomes" id="UP000269412"/>
    </source>
</evidence>
<name>A0A495E7V0_9FLAO</name>
<accession>A0A495E7V0</accession>
<comment type="caution">
    <text evidence="3">The sequence shown here is derived from an EMBL/GenBank/DDBJ whole genome shotgun (WGS) entry which is preliminary data.</text>
</comment>
<dbReference type="Gene3D" id="3.40.50.720">
    <property type="entry name" value="NAD(P)-binding Rossmann-like Domain"/>
    <property type="match status" value="1"/>
</dbReference>
<organism evidence="3 4">
    <name type="scientific">Maribacter vaceletii</name>
    <dbReference type="NCBI Taxonomy" id="1206816"/>
    <lineage>
        <taxon>Bacteria</taxon>
        <taxon>Pseudomonadati</taxon>
        <taxon>Bacteroidota</taxon>
        <taxon>Flavobacteriia</taxon>
        <taxon>Flavobacteriales</taxon>
        <taxon>Flavobacteriaceae</taxon>
        <taxon>Maribacter</taxon>
    </lineage>
</organism>
<reference evidence="3 4" key="1">
    <citation type="submission" date="2018-10" db="EMBL/GenBank/DDBJ databases">
        <title>Genomic Encyclopedia of Archaeal and Bacterial Type Strains, Phase II (KMG-II): from individual species to whole genera.</title>
        <authorList>
            <person name="Goeker M."/>
        </authorList>
    </citation>
    <scope>NUCLEOTIDE SEQUENCE [LARGE SCALE GENOMIC DNA]</scope>
    <source>
        <strain evidence="3 4">DSM 25230</strain>
    </source>
</reference>
<dbReference type="PANTHER" id="PTHR30388:SF4">
    <property type="entry name" value="MOLYBDENUM COFACTOR INSERTION CHAPERONE PAOD"/>
    <property type="match status" value="1"/>
</dbReference>
<protein>
    <submittedName>
        <fullName evidence="3">Xanthine/CO dehydrogenase XdhC/CoxF family maturation factor</fullName>
    </submittedName>
</protein>
<sequence length="340" mass="37807">MLASMIHEFKNIVESNNQANKEGYKTVLATVVALDGSSYRRPGVQMLIWENGKFTGAVSGGCVEKEIKRQAATVFSSGTPKIMTYDGRFRLGCEGVLYILIEPFKPSQEFLEVFAATIKNRKGFSLSSYYNKKDGVDNNYGTLCFIDKKTFSIQGKQINTTSLLEFTQEMAPSNKLLLIGAEHDAVQLCSFATALGWDVTIITSPLEEKDILDFPGAKNLIAVEPEMLSTENIDTHTAVMLMTHSYAKDLKYLLTISTTSPMYLGTLGPLKRREKLLHDFMEYKPDADLDFMENIHGPAGLDIGAETPQEIAISIMAEILAVVRDRKPIMLKDKVKGIHQ</sequence>
<dbReference type="EMBL" id="RBIQ01000008">
    <property type="protein sequence ID" value="RKR13025.1"/>
    <property type="molecule type" value="Genomic_DNA"/>
</dbReference>
<dbReference type="InterPro" id="IPR003777">
    <property type="entry name" value="XdhC_CoxI"/>
</dbReference>
<keyword evidence="4" id="KW-1185">Reference proteome</keyword>
<evidence type="ECO:0000259" key="1">
    <source>
        <dbReference type="Pfam" id="PF02625"/>
    </source>
</evidence>
<dbReference type="Pfam" id="PF02625">
    <property type="entry name" value="XdhC_CoxI"/>
    <property type="match status" value="1"/>
</dbReference>
<dbReference type="Proteomes" id="UP000269412">
    <property type="component" value="Unassembled WGS sequence"/>
</dbReference>
<dbReference type="InterPro" id="IPR052698">
    <property type="entry name" value="MoCofactor_Util/Proc"/>
</dbReference>
<dbReference type="InterPro" id="IPR027051">
    <property type="entry name" value="XdhC_Rossmann_dom"/>
</dbReference>
<feature type="domain" description="XdhC Rossmann" evidence="2">
    <location>
        <begin position="176"/>
        <end position="319"/>
    </location>
</feature>
<proteinExistence type="predicted"/>
<evidence type="ECO:0000313" key="3">
    <source>
        <dbReference type="EMBL" id="RKR13025.1"/>
    </source>
</evidence>
<dbReference type="PANTHER" id="PTHR30388">
    <property type="entry name" value="ALDEHYDE OXIDOREDUCTASE MOLYBDENUM COFACTOR ASSEMBLY PROTEIN"/>
    <property type="match status" value="1"/>
</dbReference>
<gene>
    <name evidence="3" type="ORF">CLV91_1739</name>
</gene>